<name>A0AAV3UM15_9EURY</name>
<dbReference type="EMBL" id="BAABKX010000015">
    <property type="protein sequence ID" value="GAA5057641.1"/>
    <property type="molecule type" value="Genomic_DNA"/>
</dbReference>
<organism evidence="1 2">
    <name type="scientific">Haladaptatus pallidirubidus</name>
    <dbReference type="NCBI Taxonomy" id="1008152"/>
    <lineage>
        <taxon>Archaea</taxon>
        <taxon>Methanobacteriati</taxon>
        <taxon>Methanobacteriota</taxon>
        <taxon>Stenosarchaea group</taxon>
        <taxon>Halobacteria</taxon>
        <taxon>Halobacteriales</taxon>
        <taxon>Haladaptataceae</taxon>
        <taxon>Haladaptatus</taxon>
    </lineage>
</organism>
<gene>
    <name evidence="1" type="ORF">GCM10025751_39800</name>
</gene>
<accession>A0AAV3UM15</accession>
<proteinExistence type="predicted"/>
<sequence length="85" mass="9637">MARGQLATSASGVVEHVPYPSHPGSGRISYEYRYPLHYIPNNADGIRPNGVKRLDILEQTILVESGIWVGFWRDIRCETVVEIRK</sequence>
<dbReference type="AlphaFoldDB" id="A0AAV3UM15"/>
<evidence type="ECO:0000313" key="2">
    <source>
        <dbReference type="Proteomes" id="UP001501729"/>
    </source>
</evidence>
<protein>
    <submittedName>
        <fullName evidence="1">Uncharacterized protein</fullName>
    </submittedName>
</protein>
<keyword evidence="2" id="KW-1185">Reference proteome</keyword>
<dbReference type="Proteomes" id="UP001501729">
    <property type="component" value="Unassembled WGS sequence"/>
</dbReference>
<evidence type="ECO:0000313" key="1">
    <source>
        <dbReference type="EMBL" id="GAA5057641.1"/>
    </source>
</evidence>
<reference evidence="1 2" key="1">
    <citation type="journal article" date="2019" name="Int. J. Syst. Evol. Microbiol.">
        <title>The Global Catalogue of Microorganisms (GCM) 10K type strain sequencing project: providing services to taxonomists for standard genome sequencing and annotation.</title>
        <authorList>
            <consortium name="The Broad Institute Genomics Platform"/>
            <consortium name="The Broad Institute Genome Sequencing Center for Infectious Disease"/>
            <person name="Wu L."/>
            <person name="Ma J."/>
        </authorList>
    </citation>
    <scope>NUCLEOTIDE SEQUENCE [LARGE SCALE GENOMIC DNA]</scope>
    <source>
        <strain evidence="1 2">JCM 17504</strain>
    </source>
</reference>
<comment type="caution">
    <text evidence="1">The sequence shown here is derived from an EMBL/GenBank/DDBJ whole genome shotgun (WGS) entry which is preliminary data.</text>
</comment>